<keyword evidence="2" id="KW-0234">DNA repair</keyword>
<dbReference type="PIRSF" id="PIRSF006493">
    <property type="entry name" value="Prok_Ku"/>
    <property type="match status" value="1"/>
</dbReference>
<comment type="similarity">
    <text evidence="2">Belongs to the prokaryotic Ku family.</text>
</comment>
<evidence type="ECO:0000259" key="4">
    <source>
        <dbReference type="SMART" id="SM00559"/>
    </source>
</evidence>
<dbReference type="SUPFAM" id="SSF100939">
    <property type="entry name" value="SPOC domain-like"/>
    <property type="match status" value="1"/>
</dbReference>
<feature type="domain" description="Ku" evidence="4">
    <location>
        <begin position="52"/>
        <end position="180"/>
    </location>
</feature>
<evidence type="ECO:0000256" key="2">
    <source>
        <dbReference type="HAMAP-Rule" id="MF_01875"/>
    </source>
</evidence>
<gene>
    <name evidence="2" type="primary">ku</name>
    <name evidence="5" type="ORF">ACFPXP_14570</name>
</gene>
<evidence type="ECO:0000256" key="1">
    <source>
        <dbReference type="ARBA" id="ARBA00023125"/>
    </source>
</evidence>
<dbReference type="SMART" id="SM00559">
    <property type="entry name" value="Ku78"/>
    <property type="match status" value="1"/>
</dbReference>
<dbReference type="CDD" id="cd00789">
    <property type="entry name" value="KU_like"/>
    <property type="match status" value="1"/>
</dbReference>
<keyword evidence="6" id="KW-1185">Reference proteome</keyword>
<evidence type="ECO:0000256" key="3">
    <source>
        <dbReference type="SAM" id="MobiDB-lite"/>
    </source>
</evidence>
<comment type="subunit">
    <text evidence="2">Homodimer. Interacts with LigD.</text>
</comment>
<comment type="caution">
    <text evidence="5">The sequence shown here is derived from an EMBL/GenBank/DDBJ whole genome shotgun (WGS) entry which is preliminary data.</text>
</comment>
<dbReference type="EMBL" id="JBHSQV010000167">
    <property type="protein sequence ID" value="MFC5987627.1"/>
    <property type="molecule type" value="Genomic_DNA"/>
</dbReference>
<proteinExistence type="inferred from homology"/>
<evidence type="ECO:0000313" key="6">
    <source>
        <dbReference type="Proteomes" id="UP001596250"/>
    </source>
</evidence>
<dbReference type="InterPro" id="IPR009187">
    <property type="entry name" value="Prok_Ku"/>
</dbReference>
<dbReference type="Gene3D" id="2.40.290.10">
    <property type="match status" value="1"/>
</dbReference>
<accession>A0ABW1IRB3</accession>
<reference evidence="6" key="1">
    <citation type="journal article" date="2019" name="Int. J. Syst. Evol. Microbiol.">
        <title>The Global Catalogue of Microorganisms (GCM) 10K type strain sequencing project: providing services to taxonomists for standard genome sequencing and annotation.</title>
        <authorList>
            <consortium name="The Broad Institute Genomics Platform"/>
            <consortium name="The Broad Institute Genome Sequencing Center for Infectious Disease"/>
            <person name="Wu L."/>
            <person name="Ma J."/>
        </authorList>
    </citation>
    <scope>NUCLEOTIDE SEQUENCE [LARGE SCALE GENOMIC DNA]</scope>
    <source>
        <strain evidence="6">CCM 8749</strain>
    </source>
</reference>
<dbReference type="InterPro" id="IPR016194">
    <property type="entry name" value="SPOC-like_C_dom_sf"/>
</dbReference>
<feature type="region of interest" description="Disordered" evidence="3">
    <location>
        <begin position="252"/>
        <end position="282"/>
    </location>
</feature>
<dbReference type="NCBIfam" id="TIGR02772">
    <property type="entry name" value="Ku_bact"/>
    <property type="match status" value="1"/>
</dbReference>
<keyword evidence="2" id="KW-0227">DNA damage</keyword>
<name>A0ABW1IRB3_9BACL</name>
<dbReference type="HAMAP" id="MF_01875">
    <property type="entry name" value="Prokaryotic_Ku"/>
    <property type="match status" value="1"/>
</dbReference>
<keyword evidence="1 2" id="KW-0238">DNA-binding</keyword>
<dbReference type="PANTHER" id="PTHR41251">
    <property type="entry name" value="NON-HOMOLOGOUS END JOINING PROTEIN KU"/>
    <property type="match status" value="1"/>
</dbReference>
<protein>
    <recommendedName>
        <fullName evidence="2">Non-homologous end joining protein Ku</fullName>
    </recommendedName>
</protein>
<dbReference type="RefSeq" id="WP_379895037.1">
    <property type="nucleotide sequence ID" value="NZ_CBCSCT010000035.1"/>
</dbReference>
<comment type="function">
    <text evidence="2">With LigD forms a non-homologous end joining (NHEJ) DNA repair enzyme, which repairs dsDNA breaks with reduced fidelity. Binds linear dsDNA with 5'- and 3'- overhangs but not closed circular dsDNA nor ssDNA. Recruits and stimulates the ligase activity of LigD.</text>
</comment>
<keyword evidence="2" id="KW-0233">DNA recombination</keyword>
<dbReference type="Proteomes" id="UP001596250">
    <property type="component" value="Unassembled WGS sequence"/>
</dbReference>
<dbReference type="InterPro" id="IPR006164">
    <property type="entry name" value="DNA_bd_Ku70/Ku80"/>
</dbReference>
<evidence type="ECO:0000313" key="5">
    <source>
        <dbReference type="EMBL" id="MFC5987627.1"/>
    </source>
</evidence>
<organism evidence="5 6">
    <name type="scientific">Marinicrinis lubricantis</name>
    <dbReference type="NCBI Taxonomy" id="2086470"/>
    <lineage>
        <taxon>Bacteria</taxon>
        <taxon>Bacillati</taxon>
        <taxon>Bacillota</taxon>
        <taxon>Bacilli</taxon>
        <taxon>Bacillales</taxon>
        <taxon>Paenibacillaceae</taxon>
    </lineage>
</organism>
<sequence length="282" mass="31863">MHTLWKGAISFGLVNVPIRMFAATEDKDISMRYIHTKCGTPISYVRQCLHCESDVEWEEIARGYEYEKGSFVLFDKEELDTLGGEKTKEIKIVDFVDLEEIDPIYFQKTYYLAPGDTGANAYSLLMVAMKNSGKIGIAKVTIRSKSSLAAIRVYNGCLCMETIFYPDEVRAVQQVPNLPENVKVSEKELEMAQMLIDQLSVPFDPTKYTDDYRENLLELIQKKVAGEEVKVTPQQPTANVIDLMAALQASLEAVKPKNEKEKPAAKTKTTKKKTKEKVKETV</sequence>
<feature type="compositionally biased region" description="Basic and acidic residues" evidence="3">
    <location>
        <begin position="254"/>
        <end position="264"/>
    </location>
</feature>
<dbReference type="Pfam" id="PF02735">
    <property type="entry name" value="Ku"/>
    <property type="match status" value="1"/>
</dbReference>
<dbReference type="PANTHER" id="PTHR41251:SF1">
    <property type="entry name" value="NON-HOMOLOGOUS END JOINING PROTEIN KU"/>
    <property type="match status" value="1"/>
</dbReference>